<dbReference type="CDD" id="cd19531">
    <property type="entry name" value="LCL_NRPS-like"/>
    <property type="match status" value="1"/>
</dbReference>
<dbReference type="InterPro" id="IPR010071">
    <property type="entry name" value="AA_adenyl_dom"/>
</dbReference>
<name>A0A1W6L7Y8_9BURK</name>
<dbReference type="PROSITE" id="PS50075">
    <property type="entry name" value="CARRIER"/>
    <property type="match status" value="2"/>
</dbReference>
<dbReference type="Pfam" id="PF13193">
    <property type="entry name" value="AMP-binding_C"/>
    <property type="match status" value="1"/>
</dbReference>
<dbReference type="Proteomes" id="UP000193427">
    <property type="component" value="Chromosome"/>
</dbReference>
<dbReference type="GO" id="GO:0006631">
    <property type="term" value="P:fatty acid metabolic process"/>
    <property type="evidence" value="ECO:0007669"/>
    <property type="project" value="UniProtKB-KW"/>
</dbReference>
<feature type="domain" description="Carrier" evidence="8">
    <location>
        <begin position="596"/>
        <end position="671"/>
    </location>
</feature>
<dbReference type="FunFam" id="3.40.50.980:FF:000001">
    <property type="entry name" value="Non-ribosomal peptide synthetase"/>
    <property type="match status" value="1"/>
</dbReference>
<dbReference type="FunFam" id="2.30.38.10:FF:000001">
    <property type="entry name" value="Non-ribosomal peptide synthetase PvdI"/>
    <property type="match status" value="1"/>
</dbReference>
<dbReference type="CDD" id="cd17649">
    <property type="entry name" value="A_NRPS_PvdJ-like"/>
    <property type="match status" value="1"/>
</dbReference>
<feature type="domain" description="Carrier" evidence="8">
    <location>
        <begin position="1655"/>
        <end position="1730"/>
    </location>
</feature>
<dbReference type="Gene3D" id="3.30.300.30">
    <property type="match status" value="2"/>
</dbReference>
<dbReference type="GO" id="GO:0008610">
    <property type="term" value="P:lipid biosynthetic process"/>
    <property type="evidence" value="ECO:0007669"/>
    <property type="project" value="InterPro"/>
</dbReference>
<evidence type="ECO:0000256" key="7">
    <source>
        <dbReference type="SAM" id="MobiDB-lite"/>
    </source>
</evidence>
<dbReference type="SUPFAM" id="SSF56801">
    <property type="entry name" value="Acetyl-CoA synthetase-like"/>
    <property type="match status" value="2"/>
</dbReference>
<dbReference type="FunFam" id="3.40.50.12780:FF:000012">
    <property type="entry name" value="Non-ribosomal peptide synthetase"/>
    <property type="match status" value="1"/>
</dbReference>
<dbReference type="GO" id="GO:0009239">
    <property type="term" value="P:enterobactin biosynthetic process"/>
    <property type="evidence" value="ECO:0007669"/>
    <property type="project" value="TreeGrafter"/>
</dbReference>
<keyword evidence="4" id="KW-0597">Phosphoprotein</keyword>
<dbReference type="GO" id="GO:0031177">
    <property type="term" value="F:phosphopantetheine binding"/>
    <property type="evidence" value="ECO:0007669"/>
    <property type="project" value="InterPro"/>
</dbReference>
<dbReference type="InterPro" id="IPR020806">
    <property type="entry name" value="PKS_PP-bd"/>
</dbReference>
<gene>
    <name evidence="9" type="ORF">A4W93_10660</name>
</gene>
<dbReference type="GO" id="GO:0072330">
    <property type="term" value="P:monocarboxylic acid biosynthetic process"/>
    <property type="evidence" value="ECO:0007669"/>
    <property type="project" value="UniProtKB-ARBA"/>
</dbReference>
<comment type="cofactor">
    <cofactor evidence="1">
        <name>pantetheine 4'-phosphate</name>
        <dbReference type="ChEBI" id="CHEBI:47942"/>
    </cofactor>
</comment>
<dbReference type="PANTHER" id="PTHR45527">
    <property type="entry name" value="NONRIBOSOMAL PEPTIDE SYNTHETASE"/>
    <property type="match status" value="1"/>
</dbReference>
<evidence type="ECO:0000256" key="6">
    <source>
        <dbReference type="ARBA" id="ARBA00023098"/>
    </source>
</evidence>
<dbReference type="Gene3D" id="2.30.38.10">
    <property type="entry name" value="Luciferase, Domain 3"/>
    <property type="match status" value="1"/>
</dbReference>
<evidence type="ECO:0000313" key="9">
    <source>
        <dbReference type="EMBL" id="ARN20324.1"/>
    </source>
</evidence>
<dbReference type="Gene3D" id="3.40.50.980">
    <property type="match status" value="2"/>
</dbReference>
<evidence type="ECO:0000256" key="4">
    <source>
        <dbReference type="ARBA" id="ARBA00022553"/>
    </source>
</evidence>
<keyword evidence="5" id="KW-0276">Fatty acid metabolism</keyword>
<dbReference type="InterPro" id="IPR042099">
    <property type="entry name" value="ANL_N_sf"/>
</dbReference>
<dbReference type="FunFam" id="3.40.50.12780:FF:000013">
    <property type="entry name" value="Long-chain-fatty-acid--AMP ligase FadD32"/>
    <property type="match status" value="1"/>
</dbReference>
<dbReference type="InterPro" id="IPR023213">
    <property type="entry name" value="CAT-like_dom_sf"/>
</dbReference>
<dbReference type="InterPro" id="IPR036736">
    <property type="entry name" value="ACP-like_sf"/>
</dbReference>
<dbReference type="RefSeq" id="WP_085750597.1">
    <property type="nucleotide sequence ID" value="NZ_BSPR01000014.1"/>
</dbReference>
<dbReference type="InterPro" id="IPR006162">
    <property type="entry name" value="Ppantetheine_attach_site"/>
</dbReference>
<accession>A0A1W6L7Y8</accession>
<dbReference type="FunFam" id="1.10.1200.10:FF:000016">
    <property type="entry name" value="Non-ribosomal peptide synthase"/>
    <property type="match status" value="1"/>
</dbReference>
<protein>
    <recommendedName>
        <fullName evidence="8">Carrier domain-containing protein</fullName>
    </recommendedName>
</protein>
<dbReference type="STRING" id="946333.A4W93_10660"/>
<dbReference type="InterPro" id="IPR045851">
    <property type="entry name" value="AMP-bd_C_sf"/>
</dbReference>
<dbReference type="InterPro" id="IPR040097">
    <property type="entry name" value="FAAL/FAAC"/>
</dbReference>
<dbReference type="Pfam" id="PF00501">
    <property type="entry name" value="AMP-binding"/>
    <property type="match status" value="2"/>
</dbReference>
<dbReference type="Gene3D" id="3.30.559.30">
    <property type="entry name" value="Nonribosomal peptide synthetase, condensation domain"/>
    <property type="match status" value="1"/>
</dbReference>
<organism evidence="9 10">
    <name type="scientific">Piscinibacter gummiphilus</name>
    <dbReference type="NCBI Taxonomy" id="946333"/>
    <lineage>
        <taxon>Bacteria</taxon>
        <taxon>Pseudomonadati</taxon>
        <taxon>Pseudomonadota</taxon>
        <taxon>Betaproteobacteria</taxon>
        <taxon>Burkholderiales</taxon>
        <taxon>Sphaerotilaceae</taxon>
        <taxon>Piscinibacter</taxon>
    </lineage>
</organism>
<dbReference type="PANTHER" id="PTHR45527:SF1">
    <property type="entry name" value="FATTY ACID SYNTHASE"/>
    <property type="match status" value="1"/>
</dbReference>
<sequence length="1763" mass="188091">MTSAIPARPFPVDFVRHLRGLATHRPHDTAVIAVRDDGGQLVEETIAYARLDQRVRALAAQLQRDLSPGDRVLIALENGDDYAVSFFACFYAGVIAVPVFPPESRRAHHIGRLQAIAADAGVRTILTHGSLVPLLEIVASVLPGARVVAVDGHGDTGADAWTELAASPSDIAFLQYTSGSTSAPKGVMVTHASLMANMRALAEGFGVTDSDVFVTWLPLNHDMGLIGGLLQPIHAGIPVVLMSPRYFMERPLRWLEAIARHRGTISGGPDFAFRLCNERITPQQAARLDLSSWAVAFSGAEPVRPDTLDTFIALCAPGGFSPKAAYPCYGLAEATLFLTGGRRGEGMTATRYSARDLADRAVSADASGVALAGCGRTVTDHAVRIADPDTLLPMAPGLVGEIWAAGPSITRGYWNKLEATLDTFVERDGRTWLRTGDLGFEHGGHLHIAGRLKDMIIVRGHNLYPQDIERAVEDAVDAVRKGRVAAFCVDGPGTERIGVAAEVSRSMQKLIPPERLVEALSEAVGEFCGEPLAVVVLLNPGGLPKTSSGKLQRRASRSGWLDGTLDAYAVLADGRLVVGSPTPAAPSVASPVAPAAGFATTLAALWHEVLKLDPAVTLRADAHFFGSGGSSLTAAELSARIEARWGVAIGPGDVFEHPRLDDLARHVAERRQAAPRTPEAPVAEAVGPAVMSHAQERQWFLWRLDPAATAHHVAARLDLSGDVGIGRLREAFARVVARHAPLRTVFREGTDGSAEPVVLHDLHVPVDEEDLRAADGAADEARLADALGRLNGQPFDLATGPLLRVACLRTGRDAHVLVLVMHHIVSDGASMQVLLDELAARLRDDGVEPPPLPLSYAAHAARQRARLAGGEGARQLAWWRATLGDDHPVLELPADHPRPAQAQYTAGCLTLDVPGELVQGLRRRAAAEGATLFMVLLAGCQALLHRYTGQRDVRVGAPIANRSHDARGLVGLFVNTVVLRSVVHGRLPLSEVLARAKAAALGAQANQDLPFEQLVEALRPERSLSHNPLVQVTLNHIAEDFRPFESALGVSMTAYEVLRETVQFELTLETHEAPDGRLRVSFVHAKELFEPDTVRALAAHYLTLLRAFVDQPGQALADVVLLDGIERERQAAWGRGAASAAEPRWVHQFVEARARERPDAAAVLHGDQVLGYGELNRRANRLAHRLIALGVGPEARVGIAVERSVDMVVCLLATMKAGGAYVPLDPAYPTERLHHMVRDSGIALVLCQGAVHDRLPAVPGLVMIDVEADLAVDVQSGTESGERDPEVVLHGENLAYVIYTSGSTGLPKGVAVAHGPLASHLRAIGEVYAVTPSHRELFFFSLSFDAAVEQWMTPLCGGGAIVLCDREELAGERFVDLVVRHGVTTLHVPPAYLRVVAPLLADVPSQVRTCIVGGEAFPWADYTLARAAFRAPRIVNAYGPTETIITPTAWVGGELPATASGSVPIGTPVGARHVHVLDDDLNLVPRGVIGELYVGGPEIARGYTGRPALTSDRFIADPFGAAGGRLYRTGDRVRWHADGHLEYFGRRDQQVKVRGFRIELGEIEARLLSLPGVREAVVGVLGDGGSERLVAHVGVGPGTAFDAEGLRAALKDQLPDYMVPHAIVPVPALPLTPNGKVDRAALPAPAFGVPSGTVAPAGDLETAIAAIWAEALGVPRVGRHDNFFDLGGHSLLLIKVHSRLAERLGLAVSMVDLFQHTTVSALAACAARGGAMPAATAGDVQARAQRQRSHFLKRPTTAERATP</sequence>
<dbReference type="NCBIfam" id="TIGR01733">
    <property type="entry name" value="AA-adenyl-dom"/>
    <property type="match status" value="1"/>
</dbReference>
<dbReference type="PROSITE" id="PS00455">
    <property type="entry name" value="AMP_BINDING"/>
    <property type="match status" value="2"/>
</dbReference>
<dbReference type="FunFam" id="3.30.300.30:FF:000010">
    <property type="entry name" value="Enterobactin synthetase component F"/>
    <property type="match status" value="1"/>
</dbReference>
<dbReference type="GO" id="GO:0071766">
    <property type="term" value="P:Actinobacterium-type cell wall biogenesis"/>
    <property type="evidence" value="ECO:0007669"/>
    <property type="project" value="UniProtKB-ARBA"/>
</dbReference>
<dbReference type="Gene3D" id="3.30.559.10">
    <property type="entry name" value="Chloramphenicol acetyltransferase-like domain"/>
    <property type="match status" value="1"/>
</dbReference>
<dbReference type="SUPFAM" id="SSF47336">
    <property type="entry name" value="ACP-like"/>
    <property type="match status" value="2"/>
</dbReference>
<proteinExistence type="inferred from homology"/>
<dbReference type="SUPFAM" id="SSF52777">
    <property type="entry name" value="CoA-dependent acyltransferases"/>
    <property type="match status" value="2"/>
</dbReference>
<dbReference type="GO" id="GO:0043041">
    <property type="term" value="P:amino acid activation for nonribosomal peptide biosynthetic process"/>
    <property type="evidence" value="ECO:0007669"/>
    <property type="project" value="TreeGrafter"/>
</dbReference>
<dbReference type="GO" id="GO:0009366">
    <property type="term" value="C:enterobactin synthetase complex"/>
    <property type="evidence" value="ECO:0007669"/>
    <property type="project" value="TreeGrafter"/>
</dbReference>
<dbReference type="InterPro" id="IPR009081">
    <property type="entry name" value="PP-bd_ACP"/>
</dbReference>
<comment type="similarity">
    <text evidence="2">Belongs to the ATP-dependent AMP-binding enzyme family.</text>
</comment>
<dbReference type="InterPro" id="IPR000873">
    <property type="entry name" value="AMP-dep_synth/lig_dom"/>
</dbReference>
<dbReference type="InterPro" id="IPR020845">
    <property type="entry name" value="AMP-binding_CS"/>
</dbReference>
<dbReference type="InterPro" id="IPR001242">
    <property type="entry name" value="Condensation_dom"/>
</dbReference>
<dbReference type="Pfam" id="PF00550">
    <property type="entry name" value="PP-binding"/>
    <property type="match status" value="2"/>
</dbReference>
<dbReference type="GO" id="GO:0005829">
    <property type="term" value="C:cytosol"/>
    <property type="evidence" value="ECO:0007669"/>
    <property type="project" value="TreeGrafter"/>
</dbReference>
<evidence type="ECO:0000256" key="1">
    <source>
        <dbReference type="ARBA" id="ARBA00001957"/>
    </source>
</evidence>
<evidence type="ECO:0000313" key="10">
    <source>
        <dbReference type="Proteomes" id="UP000193427"/>
    </source>
</evidence>
<dbReference type="Gene3D" id="3.40.50.12780">
    <property type="entry name" value="N-terminal domain of ligase-like"/>
    <property type="match status" value="1"/>
</dbReference>
<dbReference type="KEGG" id="rgu:A4W93_10660"/>
<evidence type="ECO:0000256" key="2">
    <source>
        <dbReference type="ARBA" id="ARBA00006432"/>
    </source>
</evidence>
<dbReference type="SMART" id="SM00823">
    <property type="entry name" value="PKS_PP"/>
    <property type="match status" value="2"/>
</dbReference>
<feature type="region of interest" description="Disordered" evidence="7">
    <location>
        <begin position="1737"/>
        <end position="1763"/>
    </location>
</feature>
<dbReference type="PROSITE" id="PS00012">
    <property type="entry name" value="PHOSPHOPANTETHEINE"/>
    <property type="match status" value="1"/>
</dbReference>
<evidence type="ECO:0000259" key="8">
    <source>
        <dbReference type="PROSITE" id="PS50075"/>
    </source>
</evidence>
<dbReference type="Gene3D" id="1.10.1200.10">
    <property type="entry name" value="ACP-like"/>
    <property type="match status" value="2"/>
</dbReference>
<keyword evidence="10" id="KW-1185">Reference proteome</keyword>
<keyword evidence="6" id="KW-0443">Lipid metabolism</keyword>
<dbReference type="GO" id="GO:0047527">
    <property type="term" value="F:2,3-dihydroxybenzoate-serine ligase activity"/>
    <property type="evidence" value="ECO:0007669"/>
    <property type="project" value="TreeGrafter"/>
</dbReference>
<keyword evidence="3" id="KW-0596">Phosphopantetheine</keyword>
<dbReference type="Pfam" id="PF00668">
    <property type="entry name" value="Condensation"/>
    <property type="match status" value="1"/>
</dbReference>
<dbReference type="EMBL" id="CP015118">
    <property type="protein sequence ID" value="ARN20324.1"/>
    <property type="molecule type" value="Genomic_DNA"/>
</dbReference>
<evidence type="ECO:0000256" key="3">
    <source>
        <dbReference type="ARBA" id="ARBA00022450"/>
    </source>
</evidence>
<dbReference type="CDD" id="cd05931">
    <property type="entry name" value="FAAL"/>
    <property type="match status" value="1"/>
</dbReference>
<dbReference type="OrthoDB" id="6297021at2"/>
<evidence type="ECO:0000256" key="5">
    <source>
        <dbReference type="ARBA" id="ARBA00022832"/>
    </source>
</evidence>
<reference evidence="9 10" key="1">
    <citation type="submission" date="2016-04" db="EMBL/GenBank/DDBJ databases">
        <title>Complete genome sequence of natural rubber-degrading, novel Gram-negative bacterium, Rhizobacter gummiphilus strain NS21.</title>
        <authorList>
            <person name="Tabata M."/>
            <person name="Kasai D."/>
            <person name="Fukuda M."/>
        </authorList>
    </citation>
    <scope>NUCLEOTIDE SEQUENCE [LARGE SCALE GENOMIC DNA]</scope>
    <source>
        <strain evidence="9 10">NS21</strain>
    </source>
</reference>
<dbReference type="InterPro" id="IPR025110">
    <property type="entry name" value="AMP-bd_C"/>
</dbReference>